<gene>
    <name evidence="1" type="ORF">SDC9_171614</name>
</gene>
<organism evidence="1">
    <name type="scientific">bioreactor metagenome</name>
    <dbReference type="NCBI Taxonomy" id="1076179"/>
    <lineage>
        <taxon>unclassified sequences</taxon>
        <taxon>metagenomes</taxon>
        <taxon>ecological metagenomes</taxon>
    </lineage>
</organism>
<sequence>MIAGNATLITLCMTDDYAISKWIQAVFFAKRRKELDCRFISTFSYCFCFRYIRAGEGGATNVFDTSRLTHFYTDMRIIGSPASMPATMVPRKCLIHSSVIAINKCMYTGSVITGTIPVLNKYCCTWLRAAYRM</sequence>
<comment type="caution">
    <text evidence="1">The sequence shown here is derived from an EMBL/GenBank/DDBJ whole genome shotgun (WGS) entry which is preliminary data.</text>
</comment>
<dbReference type="EMBL" id="VSSQ01073003">
    <property type="protein sequence ID" value="MPN24220.1"/>
    <property type="molecule type" value="Genomic_DNA"/>
</dbReference>
<reference evidence="1" key="1">
    <citation type="submission" date="2019-08" db="EMBL/GenBank/DDBJ databases">
        <authorList>
            <person name="Kucharzyk K."/>
            <person name="Murdoch R.W."/>
            <person name="Higgins S."/>
            <person name="Loffler F."/>
        </authorList>
    </citation>
    <scope>NUCLEOTIDE SEQUENCE</scope>
</reference>
<evidence type="ECO:0000313" key="1">
    <source>
        <dbReference type="EMBL" id="MPN24220.1"/>
    </source>
</evidence>
<proteinExistence type="predicted"/>
<dbReference type="AlphaFoldDB" id="A0A645GDR1"/>
<protein>
    <submittedName>
        <fullName evidence="1">Uncharacterized protein</fullName>
    </submittedName>
</protein>
<name>A0A645GDR1_9ZZZZ</name>
<accession>A0A645GDR1</accession>